<keyword evidence="3" id="KW-1185">Reference proteome</keyword>
<sequence>MFGDLAPVVSDPRLLHSRSTPRGAASFDVHATPAVTVHMIHSPATKPSLDARWPLDPDIEVVVTIDVTSRTVDDNQVRLSYVLFMVVCHGESSSRVV</sequence>
<feature type="domain" description="Protein-arginine deiminase (PAD) N-terminal" evidence="1">
    <location>
        <begin position="17"/>
        <end position="81"/>
    </location>
</feature>
<dbReference type="SUPFAM" id="SSF49503">
    <property type="entry name" value="Cupredoxins"/>
    <property type="match status" value="1"/>
</dbReference>
<dbReference type="InterPro" id="IPR038685">
    <property type="entry name" value="PAD_N_sf"/>
</dbReference>
<organism evidence="2 3">
    <name type="scientific">Zonotrichia albicollis</name>
    <name type="common">White-throated sparrow</name>
    <name type="synonym">Fringilla albicollis</name>
    <dbReference type="NCBI Taxonomy" id="44394"/>
    <lineage>
        <taxon>Eukaryota</taxon>
        <taxon>Metazoa</taxon>
        <taxon>Chordata</taxon>
        <taxon>Craniata</taxon>
        <taxon>Vertebrata</taxon>
        <taxon>Euteleostomi</taxon>
        <taxon>Archelosauria</taxon>
        <taxon>Archosauria</taxon>
        <taxon>Dinosauria</taxon>
        <taxon>Saurischia</taxon>
        <taxon>Theropoda</taxon>
        <taxon>Coelurosauria</taxon>
        <taxon>Aves</taxon>
        <taxon>Neognathae</taxon>
        <taxon>Neoaves</taxon>
        <taxon>Telluraves</taxon>
        <taxon>Australaves</taxon>
        <taxon>Passeriformes</taxon>
        <taxon>Passerellidae</taxon>
        <taxon>Zonotrichia</taxon>
    </lineage>
</organism>
<evidence type="ECO:0000259" key="1">
    <source>
        <dbReference type="Pfam" id="PF08526"/>
    </source>
</evidence>
<reference evidence="2" key="2">
    <citation type="submission" date="2025-09" db="UniProtKB">
        <authorList>
            <consortium name="Ensembl"/>
        </authorList>
    </citation>
    <scope>IDENTIFICATION</scope>
</reference>
<proteinExistence type="predicted"/>
<dbReference type="AlphaFoldDB" id="A0A8D2MD74"/>
<reference evidence="2" key="1">
    <citation type="submission" date="2025-08" db="UniProtKB">
        <authorList>
            <consortium name="Ensembl"/>
        </authorList>
    </citation>
    <scope>IDENTIFICATION</scope>
</reference>
<dbReference type="InterPro" id="IPR013732">
    <property type="entry name" value="PAD_N"/>
</dbReference>
<dbReference type="GO" id="GO:0005737">
    <property type="term" value="C:cytoplasm"/>
    <property type="evidence" value="ECO:0007669"/>
    <property type="project" value="InterPro"/>
</dbReference>
<evidence type="ECO:0000313" key="3">
    <source>
        <dbReference type="Proteomes" id="UP000694413"/>
    </source>
</evidence>
<accession>A0A8D2MD74</accession>
<evidence type="ECO:0000313" key="2">
    <source>
        <dbReference type="Ensembl" id="ENSZALP00000005780.1"/>
    </source>
</evidence>
<dbReference type="Proteomes" id="UP000694413">
    <property type="component" value="Unassembled WGS sequence"/>
</dbReference>
<dbReference type="Ensembl" id="ENSZALT00000008536.1">
    <property type="protein sequence ID" value="ENSZALP00000005780.1"/>
    <property type="gene ID" value="ENSZALG00000005374.1"/>
</dbReference>
<name>A0A8D2MD74_ZONAL</name>
<protein>
    <recommendedName>
        <fullName evidence="1">Protein-arginine deiminase (PAD) N-terminal domain-containing protein</fullName>
    </recommendedName>
</protein>
<dbReference type="Gene3D" id="2.60.40.1860">
    <property type="entry name" value="Protein-arginine deiminase, N-terminal domain"/>
    <property type="match status" value="1"/>
</dbReference>
<dbReference type="InterPro" id="IPR008972">
    <property type="entry name" value="Cupredoxin"/>
</dbReference>
<dbReference type="GO" id="GO:0005509">
    <property type="term" value="F:calcium ion binding"/>
    <property type="evidence" value="ECO:0007669"/>
    <property type="project" value="InterPro"/>
</dbReference>
<dbReference type="Pfam" id="PF08526">
    <property type="entry name" value="PAD_N"/>
    <property type="match status" value="1"/>
</dbReference>